<protein>
    <submittedName>
        <fullName evidence="2">Uncharacterized protein</fullName>
    </submittedName>
</protein>
<feature type="non-terminal residue" evidence="2">
    <location>
        <position position="44"/>
    </location>
</feature>
<sequence>MEMDQAAADVRMIRETIDRARHQLAAGGGGHIMIIWGIAWVLGY</sequence>
<dbReference type="AlphaFoldDB" id="A0A382YW25"/>
<reference evidence="2" key="1">
    <citation type="submission" date="2018-05" db="EMBL/GenBank/DDBJ databases">
        <authorList>
            <person name="Lanie J.A."/>
            <person name="Ng W.-L."/>
            <person name="Kazmierczak K.M."/>
            <person name="Andrzejewski T.M."/>
            <person name="Davidsen T.M."/>
            <person name="Wayne K.J."/>
            <person name="Tettelin H."/>
            <person name="Glass J.I."/>
            <person name="Rusch D."/>
            <person name="Podicherti R."/>
            <person name="Tsui H.-C.T."/>
            <person name="Winkler M.E."/>
        </authorList>
    </citation>
    <scope>NUCLEOTIDE SEQUENCE</scope>
</reference>
<proteinExistence type="predicted"/>
<evidence type="ECO:0000313" key="2">
    <source>
        <dbReference type="EMBL" id="SVD87476.1"/>
    </source>
</evidence>
<evidence type="ECO:0000256" key="1">
    <source>
        <dbReference type="SAM" id="Phobius"/>
    </source>
</evidence>
<feature type="transmembrane region" description="Helical" evidence="1">
    <location>
        <begin position="24"/>
        <end position="43"/>
    </location>
</feature>
<keyword evidence="1" id="KW-0812">Transmembrane</keyword>
<dbReference type="EMBL" id="UINC01179009">
    <property type="protein sequence ID" value="SVD87476.1"/>
    <property type="molecule type" value="Genomic_DNA"/>
</dbReference>
<gene>
    <name evidence="2" type="ORF">METZ01_LOCUS440330</name>
</gene>
<name>A0A382YW25_9ZZZZ</name>
<accession>A0A382YW25</accession>
<keyword evidence="1" id="KW-0472">Membrane</keyword>
<organism evidence="2">
    <name type="scientific">marine metagenome</name>
    <dbReference type="NCBI Taxonomy" id="408172"/>
    <lineage>
        <taxon>unclassified sequences</taxon>
        <taxon>metagenomes</taxon>
        <taxon>ecological metagenomes</taxon>
    </lineage>
</organism>
<keyword evidence="1" id="KW-1133">Transmembrane helix</keyword>